<keyword evidence="2" id="KW-1185">Reference proteome</keyword>
<dbReference type="AlphaFoldDB" id="A0AAV5UI91"/>
<comment type="caution">
    <text evidence="1">The sequence shown here is derived from an EMBL/GenBank/DDBJ whole genome shotgun (WGS) entry which is preliminary data.</text>
</comment>
<accession>A0AAV5UI91</accession>
<evidence type="ECO:0000313" key="2">
    <source>
        <dbReference type="Proteomes" id="UP001432027"/>
    </source>
</evidence>
<proteinExistence type="predicted"/>
<gene>
    <name evidence="1" type="ORF">PENTCL1PPCAC_28201</name>
</gene>
<protein>
    <submittedName>
        <fullName evidence="1">Uncharacterized protein</fullName>
    </submittedName>
</protein>
<sequence>AALRSMYAAVTKMRDFTRLHSRCSLLSDNNRDNQFMRSICPSDDYFDGERWFFVSEAPSQFDLRAVISSLLDGDTKLCQERFSIAEEVEPPRWMSSETSFALEK</sequence>
<reference evidence="1" key="1">
    <citation type="submission" date="2023-10" db="EMBL/GenBank/DDBJ databases">
        <title>Genome assembly of Pristionchus species.</title>
        <authorList>
            <person name="Yoshida K."/>
            <person name="Sommer R.J."/>
        </authorList>
    </citation>
    <scope>NUCLEOTIDE SEQUENCE</scope>
    <source>
        <strain evidence="1">RS0144</strain>
    </source>
</reference>
<dbReference type="EMBL" id="BTSX01000006">
    <property type="protein sequence ID" value="GMT06027.1"/>
    <property type="molecule type" value="Genomic_DNA"/>
</dbReference>
<organism evidence="1 2">
    <name type="scientific">Pristionchus entomophagus</name>
    <dbReference type="NCBI Taxonomy" id="358040"/>
    <lineage>
        <taxon>Eukaryota</taxon>
        <taxon>Metazoa</taxon>
        <taxon>Ecdysozoa</taxon>
        <taxon>Nematoda</taxon>
        <taxon>Chromadorea</taxon>
        <taxon>Rhabditida</taxon>
        <taxon>Rhabditina</taxon>
        <taxon>Diplogasteromorpha</taxon>
        <taxon>Diplogasteroidea</taxon>
        <taxon>Neodiplogasteridae</taxon>
        <taxon>Pristionchus</taxon>
    </lineage>
</organism>
<feature type="non-terminal residue" evidence="1">
    <location>
        <position position="104"/>
    </location>
</feature>
<evidence type="ECO:0000313" key="1">
    <source>
        <dbReference type="EMBL" id="GMT06027.1"/>
    </source>
</evidence>
<name>A0AAV5UI91_9BILA</name>
<dbReference type="Proteomes" id="UP001432027">
    <property type="component" value="Unassembled WGS sequence"/>
</dbReference>
<feature type="non-terminal residue" evidence="1">
    <location>
        <position position="1"/>
    </location>
</feature>